<organism evidence="1 2">
    <name type="scientific">Mycolicibacterium hodleri</name>
    <dbReference type="NCBI Taxonomy" id="49897"/>
    <lineage>
        <taxon>Bacteria</taxon>
        <taxon>Bacillati</taxon>
        <taxon>Actinomycetota</taxon>
        <taxon>Actinomycetes</taxon>
        <taxon>Mycobacteriales</taxon>
        <taxon>Mycobacteriaceae</taxon>
        <taxon>Mycolicibacterium</taxon>
    </lineage>
</organism>
<dbReference type="Pfam" id="PF03583">
    <property type="entry name" value="LIP"/>
    <property type="match status" value="1"/>
</dbReference>
<protein>
    <submittedName>
        <fullName evidence="1">Alpha/beta hydrolase</fullName>
    </submittedName>
</protein>
<accession>A0A544W5T0</accession>
<dbReference type="RefSeq" id="WP_142551038.1">
    <property type="nucleotide sequence ID" value="NZ_VIFX01000005.1"/>
</dbReference>
<dbReference type="EMBL" id="VIFX01000005">
    <property type="protein sequence ID" value="TQR87579.1"/>
    <property type="molecule type" value="Genomic_DNA"/>
</dbReference>
<evidence type="ECO:0000313" key="2">
    <source>
        <dbReference type="Proteomes" id="UP000315759"/>
    </source>
</evidence>
<dbReference type="SUPFAM" id="SSF53474">
    <property type="entry name" value="alpha/beta-Hydrolases"/>
    <property type="match status" value="1"/>
</dbReference>
<dbReference type="PIRSF" id="PIRSF029171">
    <property type="entry name" value="Esterase_LipA"/>
    <property type="match status" value="1"/>
</dbReference>
<dbReference type="Proteomes" id="UP000315759">
    <property type="component" value="Unassembled WGS sequence"/>
</dbReference>
<evidence type="ECO:0000313" key="1">
    <source>
        <dbReference type="EMBL" id="TQR87579.1"/>
    </source>
</evidence>
<dbReference type="PANTHER" id="PTHR34853:SF1">
    <property type="entry name" value="LIPASE 5"/>
    <property type="match status" value="1"/>
</dbReference>
<dbReference type="AlphaFoldDB" id="A0A544W5T0"/>
<keyword evidence="1" id="KW-0378">Hydrolase</keyword>
<dbReference type="InterPro" id="IPR029058">
    <property type="entry name" value="AB_hydrolase_fold"/>
</dbReference>
<comment type="caution">
    <text evidence="1">The sequence shown here is derived from an EMBL/GenBank/DDBJ whole genome shotgun (WGS) entry which is preliminary data.</text>
</comment>
<sequence>MTEANGHSTSRWVLVLLVVIAIVSSACGSTGNVAVGDQPTAIPTADLSGSGPGSLISATSMPAFSRSPEGQLVDAARVVYRSTNGDTGQQTEVSGSVFTPKGHAPEGGWPVISFGHGTTGLDEPCGPSVSNTLLGFSSIIDGYVSKGYAVALADYQGLGSPGVHPYTDAKTAGLNMIDAVRALRHTFDGVSARWATVGGSQGGGAAWAADEQAGSYAPDLDLVGAVAYVPAADVTGLVDKAVAGTMSKDQSLAFQAVVESLARLHPDVVRDDYRRGAAVTYWDVLSACSGPKAASRATAAEAVGSRDFTPATPAAAERLRSFLRAWALPQQRLTAPLSVTYAGRDEFIDAQWTTDAIARACALGGNVEWELQPDKGHGNVDLASRFDWIADRFAGKPAANQCPPGGGG</sequence>
<name>A0A544W5T0_9MYCO</name>
<reference evidence="1 2" key="1">
    <citation type="submission" date="2018-10" db="EMBL/GenBank/DDBJ databases">
        <title>Draft genome of Mycobacterium hodleri strain B.</title>
        <authorList>
            <person name="Amande T.J."/>
            <person name="Mcgenity T.J."/>
        </authorList>
    </citation>
    <scope>NUCLEOTIDE SEQUENCE [LARGE SCALE GENOMIC DNA]</scope>
    <source>
        <strain evidence="1 2">B</strain>
    </source>
</reference>
<gene>
    <name evidence="1" type="ORF">D8S82_05095</name>
</gene>
<keyword evidence="2" id="KW-1185">Reference proteome</keyword>
<dbReference type="GO" id="GO:0016042">
    <property type="term" value="P:lipid catabolic process"/>
    <property type="evidence" value="ECO:0007669"/>
    <property type="project" value="InterPro"/>
</dbReference>
<dbReference type="InterPro" id="IPR005152">
    <property type="entry name" value="Lipase_secreted"/>
</dbReference>
<proteinExistence type="predicted"/>
<dbReference type="GO" id="GO:0004806">
    <property type="term" value="F:triacylglycerol lipase activity"/>
    <property type="evidence" value="ECO:0007669"/>
    <property type="project" value="InterPro"/>
</dbReference>
<dbReference type="Gene3D" id="3.40.50.1820">
    <property type="entry name" value="alpha/beta hydrolase"/>
    <property type="match status" value="2"/>
</dbReference>
<dbReference type="PANTHER" id="PTHR34853">
    <property type="match status" value="1"/>
</dbReference>